<organism evidence="6 7">
    <name type="scientific">Oldenlandia corymbosa var. corymbosa</name>
    <dbReference type="NCBI Taxonomy" id="529605"/>
    <lineage>
        <taxon>Eukaryota</taxon>
        <taxon>Viridiplantae</taxon>
        <taxon>Streptophyta</taxon>
        <taxon>Embryophyta</taxon>
        <taxon>Tracheophyta</taxon>
        <taxon>Spermatophyta</taxon>
        <taxon>Magnoliopsida</taxon>
        <taxon>eudicotyledons</taxon>
        <taxon>Gunneridae</taxon>
        <taxon>Pentapetalae</taxon>
        <taxon>asterids</taxon>
        <taxon>lamiids</taxon>
        <taxon>Gentianales</taxon>
        <taxon>Rubiaceae</taxon>
        <taxon>Rubioideae</taxon>
        <taxon>Spermacoceae</taxon>
        <taxon>Hedyotis-Oldenlandia complex</taxon>
        <taxon>Oldenlandia</taxon>
    </lineage>
</organism>
<dbReference type="InterPro" id="IPR023213">
    <property type="entry name" value="CAT-like_dom_sf"/>
</dbReference>
<dbReference type="GO" id="GO:0009820">
    <property type="term" value="P:alkaloid metabolic process"/>
    <property type="evidence" value="ECO:0007669"/>
    <property type="project" value="UniProtKB-KW"/>
</dbReference>
<dbReference type="AlphaFoldDB" id="A0AAV1EGL6"/>
<evidence type="ECO:0000256" key="2">
    <source>
        <dbReference type="ARBA" id="ARBA00011245"/>
    </source>
</evidence>
<accession>A0AAV1EGL6</accession>
<dbReference type="Pfam" id="PF02458">
    <property type="entry name" value="Transferase"/>
    <property type="match status" value="1"/>
</dbReference>
<protein>
    <submittedName>
        <fullName evidence="6">OLC1v1020499C1</fullName>
    </submittedName>
</protein>
<dbReference type="EMBL" id="OX459126">
    <property type="protein sequence ID" value="CAI9118872.1"/>
    <property type="molecule type" value="Genomic_DNA"/>
</dbReference>
<dbReference type="PANTHER" id="PTHR31623:SF110">
    <property type="entry name" value="VINORINE SYNTHASE-LIKE"/>
    <property type="match status" value="1"/>
</dbReference>
<name>A0AAV1EGL6_OLDCO</name>
<comment type="subunit">
    <text evidence="2">Monomer.</text>
</comment>
<evidence type="ECO:0000256" key="5">
    <source>
        <dbReference type="ARBA" id="ARBA00023315"/>
    </source>
</evidence>
<evidence type="ECO:0000256" key="3">
    <source>
        <dbReference type="ARBA" id="ARBA00022589"/>
    </source>
</evidence>
<evidence type="ECO:0000256" key="1">
    <source>
        <dbReference type="ARBA" id="ARBA00009861"/>
    </source>
</evidence>
<evidence type="ECO:0000313" key="6">
    <source>
        <dbReference type="EMBL" id="CAI9118872.1"/>
    </source>
</evidence>
<dbReference type="Proteomes" id="UP001161247">
    <property type="component" value="Chromosome 9"/>
</dbReference>
<dbReference type="Gene3D" id="3.30.559.10">
    <property type="entry name" value="Chloramphenicol acetyltransferase-like domain"/>
    <property type="match status" value="2"/>
</dbReference>
<evidence type="ECO:0000256" key="4">
    <source>
        <dbReference type="ARBA" id="ARBA00022679"/>
    </source>
</evidence>
<dbReference type="GO" id="GO:0016746">
    <property type="term" value="F:acyltransferase activity"/>
    <property type="evidence" value="ECO:0007669"/>
    <property type="project" value="UniProtKB-KW"/>
</dbReference>
<dbReference type="PANTHER" id="PTHR31623">
    <property type="entry name" value="F21J9.9"/>
    <property type="match status" value="1"/>
</dbReference>
<reference evidence="6" key="1">
    <citation type="submission" date="2023-03" db="EMBL/GenBank/DDBJ databases">
        <authorList>
            <person name="Julca I."/>
        </authorList>
    </citation>
    <scope>NUCLEOTIDE SEQUENCE</scope>
</reference>
<keyword evidence="3" id="KW-0017">Alkaloid metabolism</keyword>
<evidence type="ECO:0000313" key="7">
    <source>
        <dbReference type="Proteomes" id="UP001161247"/>
    </source>
</evidence>
<keyword evidence="7" id="KW-1185">Reference proteome</keyword>
<comment type="similarity">
    <text evidence="1">Belongs to the plant acyltransferase family.</text>
</comment>
<keyword evidence="5" id="KW-0012">Acyltransferase</keyword>
<sequence length="471" mass="52923">MEAKIEVISRELIKPSSPTAVEKKELTLSLLDQLQPARYIPLLFFYKRNPCDSKIYGDKYTSNATFHLKQSLSDCLTKFYPLAGKLNPGHCSINCDDSGALFVEAKINIGLSEAVHDVPYEDFGKYLPLEPYLQSEDEDGECRLKSEMMVLAVQITWFACGGNVVGVCILHNVADLMSCLTFMNSWAALNRGAGEGGTTNFSTPNFNIGTQMFLPLKHVIPSQNHLEAKKVWKRFVFDNNMLTNLKKIATTSPSSHEVKVKDPTRVEVVSAFIWKHFINVMLAKNQDDAATTLMSRIWHLVNLRRRMSRLLALPSTEFPFGNFLTCAVASFTSEEIQEEGITYANYGDLVWRTRDSIKKIDEDYVVKRVVPFVKKMATNGVGHLQPPPTTTVTERVFSSWLRFPIYEVDFGWGKPVSVGPTAAAFGDGNVVYLISTRNEEGIEAWISMSEDDFGLLPDEFLSLATTDFFQI</sequence>
<keyword evidence="4" id="KW-0808">Transferase</keyword>
<gene>
    <name evidence="6" type="ORF">OLC1_LOCUS24647</name>
</gene>
<proteinExistence type="inferred from homology"/>